<evidence type="ECO:0000313" key="5">
    <source>
        <dbReference type="Proteomes" id="UP000240883"/>
    </source>
</evidence>
<evidence type="ECO:0000256" key="1">
    <source>
        <dbReference type="ARBA" id="ARBA00009009"/>
    </source>
</evidence>
<dbReference type="Pfam" id="PF00144">
    <property type="entry name" value="Beta-lactamase"/>
    <property type="match status" value="1"/>
</dbReference>
<protein>
    <submittedName>
        <fullName evidence="4">Beta-lactamase/transpeptidase-like protein</fullName>
    </submittedName>
</protein>
<evidence type="ECO:0000313" key="4">
    <source>
        <dbReference type="EMBL" id="PSN72908.1"/>
    </source>
</evidence>
<dbReference type="OrthoDB" id="428260at2759"/>
<dbReference type="PANTHER" id="PTHR43283">
    <property type="entry name" value="BETA-LACTAMASE-RELATED"/>
    <property type="match status" value="1"/>
</dbReference>
<accession>A0A2T2P6F3</accession>
<dbReference type="GO" id="GO:0016787">
    <property type="term" value="F:hydrolase activity"/>
    <property type="evidence" value="ECO:0007669"/>
    <property type="project" value="UniProtKB-KW"/>
</dbReference>
<dbReference type="PANTHER" id="PTHR43283:SF17">
    <property type="entry name" value="(LOVD), PUTATIVE (AFU_ORTHOLOGUE AFUA_5G00920)-RELATED"/>
    <property type="match status" value="1"/>
</dbReference>
<sequence length="408" mass="44606">MGSMPELTMTEELDSILEKYTSKIPNHLRGAAFSAVNAKGETIYSRAMGSRSITEQVPLELDSTMWIGSITKLQTCIAALIAIDSGLFTLTTDARQHLPALASLPILTSFTPGPYPRTPITTPNTSPITVLSLLTHTSGLIYDYGSPALKEWSAHHSITDTTFSGTLAGYTKPLLRAPGTGWAYSPGMDWVGRLIEVTSGRSLEAFLREHLWQKLGMRDTTFRPDLHADMQARRMAMAHRDRATGGISAGVVPQEAEGAFAPDCCGGVGLYSTMEDCVKVLGALMRRDERVLKRELWDLLTVPQLSGEEEGWFMEVIRGVGQGHLGQTWDKGVEGTFGLGSSIIKGDFEGRRREGSCNWSGMPGTHCWLDRKTGVGGMLTTQILPPGDPMVTELLLEMEKCVYRHVQS</sequence>
<feature type="domain" description="Beta-lactamase-related" evidence="3">
    <location>
        <begin position="29"/>
        <end position="390"/>
    </location>
</feature>
<dbReference type="Gene3D" id="3.40.710.10">
    <property type="entry name" value="DD-peptidase/beta-lactamase superfamily"/>
    <property type="match status" value="1"/>
</dbReference>
<dbReference type="AlphaFoldDB" id="A0A2T2P6F3"/>
<reference evidence="4 5" key="1">
    <citation type="journal article" date="2018" name="Front. Microbiol.">
        <title>Genome-Wide Analysis of Corynespora cassiicola Leaf Fall Disease Putative Effectors.</title>
        <authorList>
            <person name="Lopez D."/>
            <person name="Ribeiro S."/>
            <person name="Label P."/>
            <person name="Fumanal B."/>
            <person name="Venisse J.S."/>
            <person name="Kohler A."/>
            <person name="de Oliveira R.R."/>
            <person name="Labutti K."/>
            <person name="Lipzen A."/>
            <person name="Lail K."/>
            <person name="Bauer D."/>
            <person name="Ohm R.A."/>
            <person name="Barry K.W."/>
            <person name="Spatafora J."/>
            <person name="Grigoriev I.V."/>
            <person name="Martin F.M."/>
            <person name="Pujade-Renaud V."/>
        </authorList>
    </citation>
    <scope>NUCLEOTIDE SEQUENCE [LARGE SCALE GENOMIC DNA]</scope>
    <source>
        <strain evidence="4 5">Philippines</strain>
    </source>
</reference>
<dbReference type="InterPro" id="IPR001466">
    <property type="entry name" value="Beta-lactam-related"/>
</dbReference>
<evidence type="ECO:0000259" key="3">
    <source>
        <dbReference type="Pfam" id="PF00144"/>
    </source>
</evidence>
<dbReference type="STRING" id="1448308.A0A2T2P6F3"/>
<gene>
    <name evidence="4" type="ORF">BS50DRAFT_671915</name>
</gene>
<dbReference type="InterPro" id="IPR012338">
    <property type="entry name" value="Beta-lactam/transpept-like"/>
</dbReference>
<dbReference type="SUPFAM" id="SSF56601">
    <property type="entry name" value="beta-lactamase/transpeptidase-like"/>
    <property type="match status" value="1"/>
</dbReference>
<comment type="similarity">
    <text evidence="1">Belongs to the class-A beta-lactamase family.</text>
</comment>
<keyword evidence="5" id="KW-1185">Reference proteome</keyword>
<evidence type="ECO:0000256" key="2">
    <source>
        <dbReference type="ARBA" id="ARBA00022801"/>
    </source>
</evidence>
<dbReference type="InterPro" id="IPR050789">
    <property type="entry name" value="Diverse_Enzym_Activities"/>
</dbReference>
<proteinExistence type="inferred from homology"/>
<dbReference type="Proteomes" id="UP000240883">
    <property type="component" value="Unassembled WGS sequence"/>
</dbReference>
<keyword evidence="2" id="KW-0378">Hydrolase</keyword>
<organism evidence="4 5">
    <name type="scientific">Corynespora cassiicola Philippines</name>
    <dbReference type="NCBI Taxonomy" id="1448308"/>
    <lineage>
        <taxon>Eukaryota</taxon>
        <taxon>Fungi</taxon>
        <taxon>Dikarya</taxon>
        <taxon>Ascomycota</taxon>
        <taxon>Pezizomycotina</taxon>
        <taxon>Dothideomycetes</taxon>
        <taxon>Pleosporomycetidae</taxon>
        <taxon>Pleosporales</taxon>
        <taxon>Corynesporascaceae</taxon>
        <taxon>Corynespora</taxon>
    </lineage>
</organism>
<dbReference type="EMBL" id="KZ678129">
    <property type="protein sequence ID" value="PSN72908.1"/>
    <property type="molecule type" value="Genomic_DNA"/>
</dbReference>
<name>A0A2T2P6F3_CORCC</name>